<evidence type="ECO:0000256" key="8">
    <source>
        <dbReference type="ARBA" id="ARBA00022763"/>
    </source>
</evidence>
<keyword evidence="10" id="KW-0239">DNA-directed DNA polymerase</keyword>
<evidence type="ECO:0000313" key="17">
    <source>
        <dbReference type="Proteomes" id="UP000308652"/>
    </source>
</evidence>
<proteinExistence type="inferred from homology"/>
<evidence type="ECO:0000256" key="7">
    <source>
        <dbReference type="ARBA" id="ARBA00022723"/>
    </source>
</evidence>
<feature type="domain" description="UmuC" evidence="15">
    <location>
        <begin position="99"/>
        <end position="269"/>
    </location>
</feature>
<reference evidence="16 17" key="1">
    <citation type="journal article" date="2019" name="Nat. Ecol. Evol.">
        <title>Megaphylogeny resolves global patterns of mushroom evolution.</title>
        <authorList>
            <person name="Varga T."/>
            <person name="Krizsan K."/>
            <person name="Foldi C."/>
            <person name="Dima B."/>
            <person name="Sanchez-Garcia M."/>
            <person name="Sanchez-Ramirez S."/>
            <person name="Szollosi G.J."/>
            <person name="Szarkandi J.G."/>
            <person name="Papp V."/>
            <person name="Albert L."/>
            <person name="Andreopoulos W."/>
            <person name="Angelini C."/>
            <person name="Antonin V."/>
            <person name="Barry K.W."/>
            <person name="Bougher N.L."/>
            <person name="Buchanan P."/>
            <person name="Buyck B."/>
            <person name="Bense V."/>
            <person name="Catcheside P."/>
            <person name="Chovatia M."/>
            <person name="Cooper J."/>
            <person name="Damon W."/>
            <person name="Desjardin D."/>
            <person name="Finy P."/>
            <person name="Geml J."/>
            <person name="Haridas S."/>
            <person name="Hughes K."/>
            <person name="Justo A."/>
            <person name="Karasinski D."/>
            <person name="Kautmanova I."/>
            <person name="Kiss B."/>
            <person name="Kocsube S."/>
            <person name="Kotiranta H."/>
            <person name="LaButti K.M."/>
            <person name="Lechner B.E."/>
            <person name="Liimatainen K."/>
            <person name="Lipzen A."/>
            <person name="Lukacs Z."/>
            <person name="Mihaltcheva S."/>
            <person name="Morgado L.N."/>
            <person name="Niskanen T."/>
            <person name="Noordeloos M.E."/>
            <person name="Ohm R.A."/>
            <person name="Ortiz-Santana B."/>
            <person name="Ovrebo C."/>
            <person name="Racz N."/>
            <person name="Riley R."/>
            <person name="Savchenko A."/>
            <person name="Shiryaev A."/>
            <person name="Soop K."/>
            <person name="Spirin V."/>
            <person name="Szebenyi C."/>
            <person name="Tomsovsky M."/>
            <person name="Tulloss R.E."/>
            <person name="Uehling J."/>
            <person name="Grigoriev I.V."/>
            <person name="Vagvolgyi C."/>
            <person name="Papp T."/>
            <person name="Martin F.M."/>
            <person name="Miettinen O."/>
            <person name="Hibbett D.S."/>
            <person name="Nagy L.G."/>
        </authorList>
    </citation>
    <scope>NUCLEOTIDE SEQUENCE [LARGE SCALE GENOMIC DNA]</scope>
    <source>
        <strain evidence="16 17">CBS 166.37</strain>
    </source>
</reference>
<evidence type="ECO:0000256" key="13">
    <source>
        <dbReference type="SAM" id="Coils"/>
    </source>
</evidence>
<dbReference type="InterPro" id="IPR050116">
    <property type="entry name" value="DNA_polymerase-Y"/>
</dbReference>
<dbReference type="InterPro" id="IPR024728">
    <property type="entry name" value="PolY_HhH_motif"/>
</dbReference>
<evidence type="ECO:0000259" key="15">
    <source>
        <dbReference type="PROSITE" id="PS50173"/>
    </source>
</evidence>
<dbReference type="EC" id="2.7.7.7" evidence="2"/>
<dbReference type="AlphaFoldDB" id="A0A5C3MHD6"/>
<dbReference type="Pfam" id="PF11799">
    <property type="entry name" value="IMS_C"/>
    <property type="match status" value="1"/>
</dbReference>
<dbReference type="FunFam" id="3.40.1170.60:FF:000012">
    <property type="entry name" value="Putative DNA-directed polymerase kappa"/>
    <property type="match status" value="1"/>
</dbReference>
<comment type="catalytic activity">
    <reaction evidence="12">
        <text>DNA(n) + a 2'-deoxyribonucleoside 5'-triphosphate = DNA(n+1) + diphosphate</text>
        <dbReference type="Rhea" id="RHEA:22508"/>
        <dbReference type="Rhea" id="RHEA-COMP:17339"/>
        <dbReference type="Rhea" id="RHEA-COMP:17340"/>
        <dbReference type="ChEBI" id="CHEBI:33019"/>
        <dbReference type="ChEBI" id="CHEBI:61560"/>
        <dbReference type="ChEBI" id="CHEBI:173112"/>
        <dbReference type="EC" id="2.7.7.7"/>
    </reaction>
</comment>
<dbReference type="Pfam" id="PF11798">
    <property type="entry name" value="IMS_HHH"/>
    <property type="match status" value="1"/>
</dbReference>
<keyword evidence="5" id="KW-0548">Nucleotidyltransferase</keyword>
<keyword evidence="8" id="KW-0227">DNA damage</keyword>
<dbReference type="FunFam" id="3.30.1490.100:FF:000004">
    <property type="entry name" value="DNA polymerase IV"/>
    <property type="match status" value="1"/>
</dbReference>
<dbReference type="PANTHER" id="PTHR11076:SF33">
    <property type="entry name" value="DNA POLYMERASE KAPPA"/>
    <property type="match status" value="1"/>
</dbReference>
<dbReference type="Pfam" id="PF00817">
    <property type="entry name" value="IMS"/>
    <property type="match status" value="1"/>
</dbReference>
<evidence type="ECO:0000256" key="9">
    <source>
        <dbReference type="ARBA" id="ARBA00022842"/>
    </source>
</evidence>
<keyword evidence="6" id="KW-0235">DNA replication</keyword>
<evidence type="ECO:0000256" key="12">
    <source>
        <dbReference type="ARBA" id="ARBA00049244"/>
    </source>
</evidence>
<keyword evidence="4" id="KW-0808">Transferase</keyword>
<dbReference type="Gene3D" id="3.30.70.270">
    <property type="match status" value="1"/>
</dbReference>
<keyword evidence="7" id="KW-0479">Metal-binding</keyword>
<feature type="region of interest" description="Disordered" evidence="14">
    <location>
        <begin position="429"/>
        <end position="453"/>
    </location>
</feature>
<evidence type="ECO:0000256" key="3">
    <source>
        <dbReference type="ARBA" id="ARBA00016178"/>
    </source>
</evidence>
<dbReference type="GO" id="GO:0042276">
    <property type="term" value="P:error-prone translesion synthesis"/>
    <property type="evidence" value="ECO:0007669"/>
    <property type="project" value="TreeGrafter"/>
</dbReference>
<dbReference type="InterPro" id="IPR001126">
    <property type="entry name" value="UmuC"/>
</dbReference>
<dbReference type="InterPro" id="IPR022880">
    <property type="entry name" value="DNApol_IV"/>
</dbReference>
<dbReference type="GO" id="GO:0070987">
    <property type="term" value="P:error-free translesion synthesis"/>
    <property type="evidence" value="ECO:0007669"/>
    <property type="project" value="UniProtKB-ARBA"/>
</dbReference>
<accession>A0A5C3MHD6</accession>
<organism evidence="16 17">
    <name type="scientific">Crucibulum laeve</name>
    <dbReference type="NCBI Taxonomy" id="68775"/>
    <lineage>
        <taxon>Eukaryota</taxon>
        <taxon>Fungi</taxon>
        <taxon>Dikarya</taxon>
        <taxon>Basidiomycota</taxon>
        <taxon>Agaricomycotina</taxon>
        <taxon>Agaricomycetes</taxon>
        <taxon>Agaricomycetidae</taxon>
        <taxon>Agaricales</taxon>
        <taxon>Agaricineae</taxon>
        <taxon>Nidulariaceae</taxon>
        <taxon>Crucibulum</taxon>
    </lineage>
</organism>
<protein>
    <recommendedName>
        <fullName evidence="3">DNA polymerase kappa</fullName>
        <ecNumber evidence="2">2.7.7.7</ecNumber>
    </recommendedName>
</protein>
<dbReference type="GO" id="GO:0006260">
    <property type="term" value="P:DNA replication"/>
    <property type="evidence" value="ECO:0007669"/>
    <property type="project" value="UniProtKB-KW"/>
</dbReference>
<dbReference type="Gene3D" id="3.30.160.60">
    <property type="entry name" value="Classic Zinc Finger"/>
    <property type="match status" value="1"/>
</dbReference>
<evidence type="ECO:0000256" key="5">
    <source>
        <dbReference type="ARBA" id="ARBA00022695"/>
    </source>
</evidence>
<evidence type="ECO:0000256" key="11">
    <source>
        <dbReference type="ARBA" id="ARBA00023204"/>
    </source>
</evidence>
<evidence type="ECO:0000256" key="4">
    <source>
        <dbReference type="ARBA" id="ARBA00022679"/>
    </source>
</evidence>
<dbReference type="SUPFAM" id="SSF100879">
    <property type="entry name" value="Lesion bypass DNA polymerase (Y-family), little finger domain"/>
    <property type="match status" value="1"/>
</dbReference>
<evidence type="ECO:0000256" key="10">
    <source>
        <dbReference type="ARBA" id="ARBA00022932"/>
    </source>
</evidence>
<feature type="region of interest" description="Disordered" evidence="14">
    <location>
        <begin position="1"/>
        <end position="25"/>
    </location>
</feature>
<dbReference type="Gene3D" id="3.30.1490.100">
    <property type="entry name" value="DNA polymerase, Y-family, little finger domain"/>
    <property type="match status" value="1"/>
</dbReference>
<dbReference type="PANTHER" id="PTHR11076">
    <property type="entry name" value="DNA REPAIR POLYMERASE UMUC / TRANSFERASE FAMILY MEMBER"/>
    <property type="match status" value="1"/>
</dbReference>
<evidence type="ECO:0000313" key="16">
    <source>
        <dbReference type="EMBL" id="TFK44337.1"/>
    </source>
</evidence>
<dbReference type="PROSITE" id="PS50173">
    <property type="entry name" value="UMUC"/>
    <property type="match status" value="1"/>
</dbReference>
<dbReference type="InterPro" id="IPR036775">
    <property type="entry name" value="DNA_pol_Y-fam_lit_finger_sf"/>
</dbReference>
<dbReference type="GO" id="GO:0006281">
    <property type="term" value="P:DNA repair"/>
    <property type="evidence" value="ECO:0007669"/>
    <property type="project" value="UniProtKB-KW"/>
</dbReference>
<keyword evidence="11" id="KW-0234">DNA repair</keyword>
<keyword evidence="13" id="KW-0175">Coiled coil</keyword>
<dbReference type="GO" id="GO:0003684">
    <property type="term" value="F:damaged DNA binding"/>
    <property type="evidence" value="ECO:0007669"/>
    <property type="project" value="InterPro"/>
</dbReference>
<dbReference type="InterPro" id="IPR043502">
    <property type="entry name" value="DNA/RNA_pol_sf"/>
</dbReference>
<name>A0A5C3MHD6_9AGAR</name>
<sequence>MQPSQESASLVKRLAGPSSGKAGLAKDQSEINRIIAEVSKGSKFYENEKKKDKELTQRINKILKERDDALQGVDLRKVELVADQLLQELESQRDLTQMIVHVDMDAFYASVELLHNPDLADKPFAVGLGVLTTASYNARQYGVRSGMATFVAKKLCPELIVIPNTFSRYSDMSDKVMDIFHRYDPTMQPAGCDEGYLNITPYCEEHCMTAEECVQQMRQAVFEETKLTVSAGIAPNKNKPNGQFMLPFQRQTIVEFMHDLSIRKIPGIGRVNERLLESIGVKTCGDIFTHRATISLMDKRFGLRFLLRTYLGIASNNVQPHEREERKSIGAERTFSPLGDKEKILKKLHEVSVELESDMKSNSWTGRTITLKYKLDTYQVFTRAKSFTRWIYTQEDLYAIGKELLLSELPLKLRLIGLRVTKLRDLRAPSPSAGGIKRAKFSHGSHELEDDLEDQEVNDEAMPGFHEHDESEPFPSQDMDLEPEIEEIDDPYDNGSEQLPVASSSTVKPQSARAATNKPKEEIRRRPRSNTETGPSVTAVTKALPTSVTESHDCPICEKTLQTDNQGLNAHIDFCLSKGAIRDAQIEASSPARNKFSKGWDWMKPTTTQDTKKTKQPLVKLKGNTKGGK</sequence>
<gene>
    <name evidence="16" type="ORF">BDQ12DRAFT_694850</name>
</gene>
<evidence type="ECO:0000256" key="1">
    <source>
        <dbReference type="ARBA" id="ARBA00010945"/>
    </source>
</evidence>
<dbReference type="STRING" id="68775.A0A5C3MHD6"/>
<dbReference type="Gene3D" id="3.40.1170.60">
    <property type="match status" value="1"/>
</dbReference>
<dbReference type="GO" id="GO:0046872">
    <property type="term" value="F:metal ion binding"/>
    <property type="evidence" value="ECO:0007669"/>
    <property type="project" value="UniProtKB-KW"/>
</dbReference>
<dbReference type="GO" id="GO:0005634">
    <property type="term" value="C:nucleus"/>
    <property type="evidence" value="ECO:0007669"/>
    <property type="project" value="TreeGrafter"/>
</dbReference>
<dbReference type="FunFam" id="1.10.150.810:FF:000003">
    <property type="entry name" value="DNA polymerase kappa subunit"/>
    <property type="match status" value="1"/>
</dbReference>
<evidence type="ECO:0000256" key="14">
    <source>
        <dbReference type="SAM" id="MobiDB-lite"/>
    </source>
</evidence>
<feature type="region of interest" description="Disordered" evidence="14">
    <location>
        <begin position="487"/>
        <end position="537"/>
    </location>
</feature>
<comment type="similarity">
    <text evidence="1">Belongs to the DNA polymerase type-Y family.</text>
</comment>
<evidence type="ECO:0000256" key="2">
    <source>
        <dbReference type="ARBA" id="ARBA00012417"/>
    </source>
</evidence>
<dbReference type="CDD" id="cd03586">
    <property type="entry name" value="PolY_Pol_IV_kappa"/>
    <property type="match status" value="1"/>
</dbReference>
<dbReference type="InterPro" id="IPR043128">
    <property type="entry name" value="Rev_trsase/Diguanyl_cyclase"/>
</dbReference>
<dbReference type="Gene3D" id="1.10.150.810">
    <property type="match status" value="2"/>
</dbReference>
<feature type="region of interest" description="Disordered" evidence="14">
    <location>
        <begin position="590"/>
        <end position="629"/>
    </location>
</feature>
<dbReference type="Proteomes" id="UP000308652">
    <property type="component" value="Unassembled WGS sequence"/>
</dbReference>
<dbReference type="InterPro" id="IPR017961">
    <property type="entry name" value="DNA_pol_Y-fam_little_finger"/>
</dbReference>
<feature type="compositionally biased region" description="Polar residues" evidence="14">
    <location>
        <begin position="495"/>
        <end position="509"/>
    </location>
</feature>
<dbReference type="EMBL" id="ML213590">
    <property type="protein sequence ID" value="TFK44337.1"/>
    <property type="molecule type" value="Genomic_DNA"/>
</dbReference>
<keyword evidence="9" id="KW-0460">Magnesium</keyword>
<feature type="coiled-coil region" evidence="13">
    <location>
        <begin position="45"/>
        <end position="95"/>
    </location>
</feature>
<dbReference type="OrthoDB" id="1747274at2759"/>
<dbReference type="SUPFAM" id="SSF56672">
    <property type="entry name" value="DNA/RNA polymerases"/>
    <property type="match status" value="1"/>
</dbReference>
<keyword evidence="17" id="KW-1185">Reference proteome</keyword>
<evidence type="ECO:0000256" key="6">
    <source>
        <dbReference type="ARBA" id="ARBA00022705"/>
    </source>
</evidence>
<dbReference type="GO" id="GO:0003887">
    <property type="term" value="F:DNA-directed DNA polymerase activity"/>
    <property type="evidence" value="ECO:0007669"/>
    <property type="project" value="UniProtKB-KW"/>
</dbReference>